<evidence type="ECO:0000256" key="3">
    <source>
        <dbReference type="ARBA" id="ARBA00022692"/>
    </source>
</evidence>
<feature type="transmembrane region" description="Helical" evidence="7">
    <location>
        <begin position="100"/>
        <end position="118"/>
    </location>
</feature>
<keyword evidence="10" id="KW-1185">Reference proteome</keyword>
<dbReference type="AlphaFoldDB" id="A0A232EL75"/>
<dbReference type="InterPro" id="IPR000595">
    <property type="entry name" value="cNMP-bd_dom"/>
</dbReference>
<evidence type="ECO:0000313" key="9">
    <source>
        <dbReference type="EMBL" id="OXU19078.1"/>
    </source>
</evidence>
<dbReference type="Gene3D" id="2.60.120.10">
    <property type="entry name" value="Jelly Rolls"/>
    <property type="match status" value="1"/>
</dbReference>
<reference evidence="9 10" key="1">
    <citation type="journal article" date="2017" name="Curr. Biol.">
        <title>The Evolution of Venom by Co-option of Single-Copy Genes.</title>
        <authorList>
            <person name="Martinson E.O."/>
            <person name="Mrinalini"/>
            <person name="Kelkar Y.D."/>
            <person name="Chang C.H."/>
            <person name="Werren J.H."/>
        </authorList>
    </citation>
    <scope>NUCLEOTIDE SEQUENCE [LARGE SCALE GENOMIC DNA]</scope>
    <source>
        <strain evidence="9 10">Alberta</strain>
        <tissue evidence="9">Whole body</tissue>
    </source>
</reference>
<feature type="domain" description="Cyclic nucleotide-binding" evidence="8">
    <location>
        <begin position="424"/>
        <end position="541"/>
    </location>
</feature>
<organism evidence="9 10">
    <name type="scientific">Trichomalopsis sarcophagae</name>
    <dbReference type="NCBI Taxonomy" id="543379"/>
    <lineage>
        <taxon>Eukaryota</taxon>
        <taxon>Metazoa</taxon>
        <taxon>Ecdysozoa</taxon>
        <taxon>Arthropoda</taxon>
        <taxon>Hexapoda</taxon>
        <taxon>Insecta</taxon>
        <taxon>Pterygota</taxon>
        <taxon>Neoptera</taxon>
        <taxon>Endopterygota</taxon>
        <taxon>Hymenoptera</taxon>
        <taxon>Apocrita</taxon>
        <taxon>Proctotrupomorpha</taxon>
        <taxon>Chalcidoidea</taxon>
        <taxon>Pteromalidae</taxon>
        <taxon>Pteromalinae</taxon>
        <taxon>Trichomalopsis</taxon>
    </lineage>
</organism>
<dbReference type="PANTHER" id="PTHR45689:SF14">
    <property type="entry name" value="CYCLIC NUCLEOTIDE-GATED CATION CHANNEL SUBUNIT A-LIKE PROTEIN"/>
    <property type="match status" value="1"/>
</dbReference>
<dbReference type="InterPro" id="IPR005821">
    <property type="entry name" value="Ion_trans_dom"/>
</dbReference>
<dbReference type="InterPro" id="IPR014710">
    <property type="entry name" value="RmlC-like_jellyroll"/>
</dbReference>
<proteinExistence type="predicted"/>
<dbReference type="SUPFAM" id="SSF81324">
    <property type="entry name" value="Voltage-gated potassium channels"/>
    <property type="match status" value="1"/>
</dbReference>
<dbReference type="Proteomes" id="UP000215335">
    <property type="component" value="Unassembled WGS sequence"/>
</dbReference>
<keyword evidence="4 7" id="KW-1133">Transmembrane helix</keyword>
<dbReference type="GO" id="GO:0005249">
    <property type="term" value="F:voltage-gated potassium channel activity"/>
    <property type="evidence" value="ECO:0007669"/>
    <property type="project" value="TreeGrafter"/>
</dbReference>
<dbReference type="GO" id="GO:0035725">
    <property type="term" value="P:sodium ion transmembrane transport"/>
    <property type="evidence" value="ECO:0007669"/>
    <property type="project" value="TreeGrafter"/>
</dbReference>
<dbReference type="GO" id="GO:0003254">
    <property type="term" value="P:regulation of membrane depolarization"/>
    <property type="evidence" value="ECO:0007669"/>
    <property type="project" value="TreeGrafter"/>
</dbReference>
<dbReference type="EMBL" id="NNAY01003632">
    <property type="protein sequence ID" value="OXU19078.1"/>
    <property type="molecule type" value="Genomic_DNA"/>
</dbReference>
<evidence type="ECO:0000256" key="4">
    <source>
        <dbReference type="ARBA" id="ARBA00022989"/>
    </source>
</evidence>
<evidence type="ECO:0000313" key="10">
    <source>
        <dbReference type="Proteomes" id="UP000215335"/>
    </source>
</evidence>
<evidence type="ECO:0000256" key="2">
    <source>
        <dbReference type="ARBA" id="ARBA00022448"/>
    </source>
</evidence>
<dbReference type="PANTHER" id="PTHR45689">
    <property type="entry name" value="I[[H]] CHANNEL, ISOFORM E"/>
    <property type="match status" value="1"/>
</dbReference>
<keyword evidence="2" id="KW-0813">Transport</keyword>
<dbReference type="GO" id="GO:0098855">
    <property type="term" value="C:HCN channel complex"/>
    <property type="evidence" value="ECO:0007669"/>
    <property type="project" value="TreeGrafter"/>
</dbReference>
<feature type="transmembrane region" description="Helical" evidence="7">
    <location>
        <begin position="206"/>
        <end position="222"/>
    </location>
</feature>
<comment type="caution">
    <text evidence="9">The sequence shown here is derived from an EMBL/GenBank/DDBJ whole genome shotgun (WGS) entry which is preliminary data.</text>
</comment>
<evidence type="ECO:0000256" key="5">
    <source>
        <dbReference type="ARBA" id="ARBA00023065"/>
    </source>
</evidence>
<dbReference type="STRING" id="543379.A0A232EL75"/>
<sequence>MLRVYDDCPTNVRKRDEILVSPEAGRFGRMLAFFRQFFMASYKSRSAQRYLRSHASIDYEKRRHLRHYTHIIHPFSLFSLFEREKEIPWRSLHSLAHRHWWDTLMILTVAAGLIAFPYQAAFDMSRSDSLSWTVVKNTLILLCCCDIVINFLTGYYDKLQSIVELKPKVIAGIYIKKGFIFDFLGSFPTDFFFIHIWHQYIVAREVLSLFYVFRIFSFLTYTDRLARDYEVRRALYDFISTIFWLIIALHWQACLYWIVPIAVVSMTSPERPHNDSWINSVGLWDDSSDSNKYGHCILRAVATFMHSGFLVRTEPRTEEDQYLVIIFHFLGTLMFCFLIARVMQFFKGINSSKLKYQAALAHLSQYMSHKQLPRKTQNRIVDYYEFRFQRRFFREPEILSILSMHMRQEIRMHSCRKLVENVTFFNNLPLSLLARIVALLKSEIFLTNDLIVKANQTGDCMYFIATGTVAVYTLTGKEVCHLEDGAHFGEIALVMPDAKRVASVVAVETCKLYKLERADFARTIHPYPMLWERIKKIAIERHEKTTILNSQ</sequence>
<dbReference type="Pfam" id="PF00027">
    <property type="entry name" value="cNMP_binding"/>
    <property type="match status" value="1"/>
</dbReference>
<dbReference type="SUPFAM" id="SSF51206">
    <property type="entry name" value="cAMP-binding domain-like"/>
    <property type="match status" value="1"/>
</dbReference>
<evidence type="ECO:0000256" key="6">
    <source>
        <dbReference type="ARBA" id="ARBA00023136"/>
    </source>
</evidence>
<comment type="subcellular location">
    <subcellularLocation>
        <location evidence="1">Membrane</location>
        <topology evidence="1">Multi-pass membrane protein</topology>
    </subcellularLocation>
</comment>
<dbReference type="CDD" id="cd00038">
    <property type="entry name" value="CAP_ED"/>
    <property type="match status" value="1"/>
</dbReference>
<dbReference type="InterPro" id="IPR018490">
    <property type="entry name" value="cNMP-bd_dom_sf"/>
</dbReference>
<evidence type="ECO:0000256" key="7">
    <source>
        <dbReference type="SAM" id="Phobius"/>
    </source>
</evidence>
<dbReference type="Gene3D" id="1.10.287.630">
    <property type="entry name" value="Helix hairpin bin"/>
    <property type="match status" value="1"/>
</dbReference>
<keyword evidence="3 7" id="KW-0812">Transmembrane</keyword>
<dbReference type="OrthoDB" id="2021138at2759"/>
<feature type="transmembrane region" description="Helical" evidence="7">
    <location>
        <begin position="322"/>
        <end position="343"/>
    </location>
</feature>
<name>A0A232EL75_9HYME</name>
<dbReference type="Gene3D" id="1.10.287.70">
    <property type="match status" value="1"/>
</dbReference>
<dbReference type="Pfam" id="PF00520">
    <property type="entry name" value="Ion_trans"/>
    <property type="match status" value="1"/>
</dbReference>
<dbReference type="InterPro" id="IPR051413">
    <property type="entry name" value="K/Na_HCN_channel"/>
</dbReference>
<evidence type="ECO:0000256" key="1">
    <source>
        <dbReference type="ARBA" id="ARBA00004141"/>
    </source>
</evidence>
<feature type="transmembrane region" description="Helical" evidence="7">
    <location>
        <begin position="138"/>
        <end position="157"/>
    </location>
</feature>
<keyword evidence="5" id="KW-0406">Ion transport</keyword>
<evidence type="ECO:0000259" key="8">
    <source>
        <dbReference type="PROSITE" id="PS50042"/>
    </source>
</evidence>
<keyword evidence="6 7" id="KW-0472">Membrane</keyword>
<accession>A0A232EL75</accession>
<protein>
    <recommendedName>
        <fullName evidence="8">Cyclic nucleotide-binding domain-containing protein</fullName>
    </recommendedName>
</protein>
<gene>
    <name evidence="9" type="ORF">TSAR_002794</name>
</gene>
<dbReference type="PROSITE" id="PS50042">
    <property type="entry name" value="CNMP_BINDING_3"/>
    <property type="match status" value="1"/>
</dbReference>
<feature type="transmembrane region" description="Helical" evidence="7">
    <location>
        <begin position="234"/>
        <end position="259"/>
    </location>
</feature>
<dbReference type="SMART" id="SM00100">
    <property type="entry name" value="cNMP"/>
    <property type="match status" value="1"/>
</dbReference>